<dbReference type="EMBL" id="CP044081">
    <property type="protein sequence ID" value="QEU08652.1"/>
    <property type="molecule type" value="Genomic_DNA"/>
</dbReference>
<name>A0A5P2QVL9_9RHOB</name>
<proteinExistence type="predicted"/>
<accession>A0A5P2QVL9</accession>
<reference evidence="2 3" key="1">
    <citation type="submission" date="2019-09" db="EMBL/GenBank/DDBJ databases">
        <title>FDA dAtabase for Regulatory Grade micrObial Sequences (FDA-ARGOS): Supporting development and validation of Infectious Disease Dx tests.</title>
        <authorList>
            <person name="Sciortino C."/>
            <person name="Tallon L."/>
            <person name="Sadzewicz L."/>
            <person name="Vavikolanu K."/>
            <person name="Mehta A."/>
            <person name="Aluvathingal J."/>
            <person name="Nadendla S."/>
            <person name="Nandy P."/>
            <person name="Geyer C."/>
            <person name="Yan Y."/>
            <person name="Sichtig H."/>
        </authorList>
    </citation>
    <scope>NUCLEOTIDE SEQUENCE [LARGE SCALE GENOMIC DNA]</scope>
    <source>
        <strain evidence="2 3">FDAARGOS_643</strain>
    </source>
</reference>
<gene>
    <name evidence="2" type="ORF">FOB51_11980</name>
</gene>
<evidence type="ECO:0000313" key="2">
    <source>
        <dbReference type="EMBL" id="QEU08652.1"/>
    </source>
</evidence>
<dbReference type="Proteomes" id="UP000324507">
    <property type="component" value="Chromosome"/>
</dbReference>
<protein>
    <submittedName>
        <fullName evidence="2">Uncharacterized protein</fullName>
    </submittedName>
</protein>
<dbReference type="AlphaFoldDB" id="A0A5P2QVL9"/>
<evidence type="ECO:0000313" key="3">
    <source>
        <dbReference type="Proteomes" id="UP000324507"/>
    </source>
</evidence>
<sequence>MSDMLSPLELRLTQQFEQSLARQETRIEELEARVRLLETERAALTTMLDCWAMLQKPQAFSQG</sequence>
<evidence type="ECO:0000256" key="1">
    <source>
        <dbReference type="SAM" id="Coils"/>
    </source>
</evidence>
<keyword evidence="1" id="KW-0175">Coiled coil</keyword>
<feature type="coiled-coil region" evidence="1">
    <location>
        <begin position="13"/>
        <end position="47"/>
    </location>
</feature>
<organism evidence="2 3">
    <name type="scientific">Paracoccus yeei</name>
    <dbReference type="NCBI Taxonomy" id="147645"/>
    <lineage>
        <taxon>Bacteria</taxon>
        <taxon>Pseudomonadati</taxon>
        <taxon>Pseudomonadota</taxon>
        <taxon>Alphaproteobacteria</taxon>
        <taxon>Rhodobacterales</taxon>
        <taxon>Paracoccaceae</taxon>
        <taxon>Paracoccus</taxon>
    </lineage>
</organism>
<dbReference type="RefSeq" id="WP_150350681.1">
    <property type="nucleotide sequence ID" value="NZ_CALTWI010000220.1"/>
</dbReference>